<reference evidence="2 3" key="1">
    <citation type="submission" date="2018-07" db="EMBL/GenBank/DDBJ databases">
        <title>Section-level genome sequencing of Aspergillus section Nigri to investigate inter- and intra-species variation.</title>
        <authorList>
            <consortium name="DOE Joint Genome Institute"/>
            <person name="Vesth T.C."/>
            <person name="Nybo J.L."/>
            <person name="Theobald S."/>
            <person name="Frisvad J.C."/>
            <person name="Larsen T.O."/>
            <person name="Nielsen K.F."/>
            <person name="Hoof J.B."/>
            <person name="Brandl J."/>
            <person name="Salamov A."/>
            <person name="Riley R."/>
            <person name="Gladden J.M."/>
            <person name="Phatale P."/>
            <person name="Nielsen M.T."/>
            <person name="Lyhne E.K."/>
            <person name="Kogle M.E."/>
            <person name="Strasser K."/>
            <person name="McDonnell E."/>
            <person name="Barry K."/>
            <person name="Clum A."/>
            <person name="Chen C."/>
            <person name="Nolan M."/>
            <person name="Sandor L."/>
            <person name="Kuo A."/>
            <person name="Lipzen A."/>
            <person name="Hainaut M."/>
            <person name="Drula E."/>
            <person name="Tsang A."/>
            <person name="Magnuson J.K."/>
            <person name="Henrissat B."/>
            <person name="Wiebenga A."/>
            <person name="Simmons B.A."/>
            <person name="Makela M.R."/>
            <person name="De vries R.P."/>
            <person name="Grigoriev I.V."/>
            <person name="Mortensen U.H."/>
            <person name="Baker S.E."/>
            <person name="Andersen M.R."/>
        </authorList>
    </citation>
    <scope>NUCLEOTIDE SEQUENCE [LARGE SCALE GENOMIC DNA]</scope>
    <source>
        <strain evidence="2 3">ATCC 13496</strain>
    </source>
</reference>
<feature type="compositionally biased region" description="Polar residues" evidence="1">
    <location>
        <begin position="20"/>
        <end position="30"/>
    </location>
</feature>
<name>A0A370CA31_ASPNG</name>
<dbReference type="AlphaFoldDB" id="A0A370CA31"/>
<evidence type="ECO:0000313" key="2">
    <source>
        <dbReference type="EMBL" id="RDH22843.1"/>
    </source>
</evidence>
<gene>
    <name evidence="2" type="ORF">M747DRAFT_174159</name>
</gene>
<dbReference type="EMBL" id="KZ851906">
    <property type="protein sequence ID" value="RDH22843.1"/>
    <property type="molecule type" value="Genomic_DNA"/>
</dbReference>
<proteinExistence type="predicted"/>
<protein>
    <submittedName>
        <fullName evidence="2">Uncharacterized protein</fullName>
    </submittedName>
</protein>
<accession>A0A370CA31</accession>
<organism evidence="2 3">
    <name type="scientific">Aspergillus niger ATCC 13496</name>
    <dbReference type="NCBI Taxonomy" id="1353008"/>
    <lineage>
        <taxon>Eukaryota</taxon>
        <taxon>Fungi</taxon>
        <taxon>Dikarya</taxon>
        <taxon>Ascomycota</taxon>
        <taxon>Pezizomycotina</taxon>
        <taxon>Eurotiomycetes</taxon>
        <taxon>Eurotiomycetidae</taxon>
        <taxon>Eurotiales</taxon>
        <taxon>Aspergillaceae</taxon>
        <taxon>Aspergillus</taxon>
        <taxon>Aspergillus subgen. Circumdati</taxon>
    </lineage>
</organism>
<dbReference type="Proteomes" id="UP000253845">
    <property type="component" value="Unassembled WGS sequence"/>
</dbReference>
<feature type="region of interest" description="Disordered" evidence="1">
    <location>
        <begin position="1"/>
        <end position="30"/>
    </location>
</feature>
<evidence type="ECO:0000256" key="1">
    <source>
        <dbReference type="SAM" id="MobiDB-lite"/>
    </source>
</evidence>
<sequence>MIPRLTNGPQSPASPKHKQGTISQASQQQSHRCQAVWNPTGNVNECKLQSCPVYLPT</sequence>
<dbReference type="VEuPathDB" id="FungiDB:M747DRAFT_174159"/>
<evidence type="ECO:0000313" key="3">
    <source>
        <dbReference type="Proteomes" id="UP000253845"/>
    </source>
</evidence>